<gene>
    <name evidence="3" type="ORF">HZA66_24865</name>
</gene>
<keyword evidence="1" id="KW-0812">Transmembrane</keyword>
<evidence type="ECO:0000313" key="4">
    <source>
        <dbReference type="Proteomes" id="UP000782519"/>
    </source>
</evidence>
<keyword evidence="1" id="KW-1133">Transmembrane helix</keyword>
<evidence type="ECO:0000313" key="3">
    <source>
        <dbReference type="EMBL" id="MBI5132684.1"/>
    </source>
</evidence>
<sequence>MSFRRSLDQREFIAGAAFLLFGISFSLIALHYPLGTAMRMGPGYFPVLLGLILSCIGVLIGISALRRRPIDDAPTTGAPFTWSSLRPALLISASVLLFAVAIESVGLALATFGVVAVSSLANRESRWPAVLASGIALSAMSVGIFAYGLRLPFRVTPF</sequence>
<reference evidence="3" key="1">
    <citation type="submission" date="2020-07" db="EMBL/GenBank/DDBJ databases">
        <title>Huge and variable diversity of episymbiotic CPR bacteria and DPANN archaea in groundwater ecosystems.</title>
        <authorList>
            <person name="He C.Y."/>
            <person name="Keren R."/>
            <person name="Whittaker M."/>
            <person name="Farag I.F."/>
            <person name="Doudna J."/>
            <person name="Cate J.H.D."/>
            <person name="Banfield J.F."/>
        </authorList>
    </citation>
    <scope>NUCLEOTIDE SEQUENCE</scope>
    <source>
        <strain evidence="3">NC_groundwater_1818_Pr3_B-0.1um_66_35</strain>
    </source>
</reference>
<organism evidence="3 4">
    <name type="scientific">Rhodopseudomonas palustris</name>
    <dbReference type="NCBI Taxonomy" id="1076"/>
    <lineage>
        <taxon>Bacteria</taxon>
        <taxon>Pseudomonadati</taxon>
        <taxon>Pseudomonadota</taxon>
        <taxon>Alphaproteobacteria</taxon>
        <taxon>Hyphomicrobiales</taxon>
        <taxon>Nitrobacteraceae</taxon>
        <taxon>Rhodopseudomonas</taxon>
    </lineage>
</organism>
<feature type="transmembrane region" description="Helical" evidence="1">
    <location>
        <begin position="44"/>
        <end position="65"/>
    </location>
</feature>
<comment type="caution">
    <text evidence="3">The sequence shown here is derived from an EMBL/GenBank/DDBJ whole genome shotgun (WGS) entry which is preliminary data.</text>
</comment>
<accession>A0A933S2R5</accession>
<protein>
    <submittedName>
        <fullName evidence="3">Tripartite tricarboxylate transporter TctB family protein</fullName>
    </submittedName>
</protein>
<feature type="transmembrane region" description="Helical" evidence="1">
    <location>
        <begin position="88"/>
        <end position="121"/>
    </location>
</feature>
<dbReference type="EMBL" id="JACRJB010000068">
    <property type="protein sequence ID" value="MBI5132684.1"/>
    <property type="molecule type" value="Genomic_DNA"/>
</dbReference>
<proteinExistence type="predicted"/>
<evidence type="ECO:0000259" key="2">
    <source>
        <dbReference type="Pfam" id="PF07331"/>
    </source>
</evidence>
<keyword evidence="1" id="KW-0472">Membrane</keyword>
<dbReference type="Pfam" id="PF07331">
    <property type="entry name" value="TctB"/>
    <property type="match status" value="1"/>
</dbReference>
<dbReference type="Proteomes" id="UP000782519">
    <property type="component" value="Unassembled WGS sequence"/>
</dbReference>
<evidence type="ECO:0000256" key="1">
    <source>
        <dbReference type="SAM" id="Phobius"/>
    </source>
</evidence>
<feature type="transmembrane region" description="Helical" evidence="1">
    <location>
        <begin position="127"/>
        <end position="149"/>
    </location>
</feature>
<dbReference type="AlphaFoldDB" id="A0A933S2R5"/>
<feature type="transmembrane region" description="Helical" evidence="1">
    <location>
        <begin position="12"/>
        <end position="32"/>
    </location>
</feature>
<feature type="domain" description="DUF1468" evidence="2">
    <location>
        <begin position="12"/>
        <end position="153"/>
    </location>
</feature>
<name>A0A933S2R5_RHOPL</name>
<dbReference type="InterPro" id="IPR009936">
    <property type="entry name" value="DUF1468"/>
</dbReference>